<feature type="domain" description="Peptidase M20 dimerisation" evidence="3">
    <location>
        <begin position="181"/>
        <end position="281"/>
    </location>
</feature>
<comment type="cofactor">
    <cofactor evidence="2">
        <name>Mn(2+)</name>
        <dbReference type="ChEBI" id="CHEBI:29035"/>
    </cofactor>
    <text evidence="2">The Mn(2+) ion enhances activity.</text>
</comment>
<dbReference type="PaxDb" id="411902-CLOBOL_05290"/>
<organism evidence="4 5">
    <name type="scientific">Enterocloster bolteae (strain ATCC BAA-613 / DSM 15670 / CCUG 46953 / JCM 12243 / WAL 16351)</name>
    <name type="common">Clostridium bolteae</name>
    <dbReference type="NCBI Taxonomy" id="411902"/>
    <lineage>
        <taxon>Bacteria</taxon>
        <taxon>Bacillati</taxon>
        <taxon>Bacillota</taxon>
        <taxon>Clostridia</taxon>
        <taxon>Lachnospirales</taxon>
        <taxon>Lachnospiraceae</taxon>
        <taxon>Enterocloster</taxon>
    </lineage>
</organism>
<dbReference type="InterPro" id="IPR036264">
    <property type="entry name" value="Bact_exopeptidase_dim_dom"/>
</dbReference>
<dbReference type="Pfam" id="PF01546">
    <property type="entry name" value="Peptidase_M20"/>
    <property type="match status" value="1"/>
</dbReference>
<evidence type="ECO:0000313" key="4">
    <source>
        <dbReference type="EMBL" id="EDP14747.1"/>
    </source>
</evidence>
<dbReference type="SUPFAM" id="SSF55031">
    <property type="entry name" value="Bacterial exopeptidase dimerisation domain"/>
    <property type="match status" value="1"/>
</dbReference>
<feature type="binding site" evidence="2">
    <location>
        <position position="162"/>
    </location>
    <ligand>
        <name>Mn(2+)</name>
        <dbReference type="ChEBI" id="CHEBI:29035"/>
        <label>2</label>
    </ligand>
</feature>
<protein>
    <recommendedName>
        <fullName evidence="3">Peptidase M20 dimerisation domain-containing protein</fullName>
    </recommendedName>
</protein>
<keyword evidence="2" id="KW-0479">Metal-binding</keyword>
<accession>A8RZ12</accession>
<dbReference type="FunFam" id="3.30.70.360:FF:000001">
    <property type="entry name" value="N-acetyldiaminopimelate deacetylase"/>
    <property type="match status" value="1"/>
</dbReference>
<evidence type="ECO:0000256" key="1">
    <source>
        <dbReference type="ARBA" id="ARBA00022801"/>
    </source>
</evidence>
<keyword evidence="2" id="KW-0464">Manganese</keyword>
<dbReference type="PANTHER" id="PTHR11014:SF63">
    <property type="entry name" value="METALLOPEPTIDASE, PUTATIVE (AFU_ORTHOLOGUE AFUA_6G09600)-RELATED"/>
    <property type="match status" value="1"/>
</dbReference>
<dbReference type="Proteomes" id="UP000005396">
    <property type="component" value="Unassembled WGS sequence"/>
</dbReference>
<reference evidence="4 5" key="1">
    <citation type="submission" date="2007-08" db="EMBL/GenBank/DDBJ databases">
        <authorList>
            <person name="Fulton L."/>
            <person name="Clifton S."/>
            <person name="Fulton B."/>
            <person name="Xu J."/>
            <person name="Minx P."/>
            <person name="Pepin K.H."/>
            <person name="Johnson M."/>
            <person name="Thiruvilangam P."/>
            <person name="Bhonagiri V."/>
            <person name="Nash W.E."/>
            <person name="Mardis E.R."/>
            <person name="Wilson R.K."/>
        </authorList>
    </citation>
    <scope>NUCLEOTIDE SEQUENCE [LARGE SCALE GENOMIC DNA]</scope>
    <source>
        <strain evidence="5">ATCC BAA-613 / DSM 15670 / CCUG 46953 / JCM 12243 / WAL 16351</strain>
    </source>
</reference>
<dbReference type="GO" id="GO:0050118">
    <property type="term" value="F:N-acetyldiaminopimelate deacetylase activity"/>
    <property type="evidence" value="ECO:0007669"/>
    <property type="project" value="UniProtKB-ARBA"/>
</dbReference>
<feature type="binding site" evidence="2">
    <location>
        <position position="100"/>
    </location>
    <ligand>
        <name>Mn(2+)</name>
        <dbReference type="ChEBI" id="CHEBI:29035"/>
        <label>2</label>
    </ligand>
</feature>
<dbReference type="InterPro" id="IPR002933">
    <property type="entry name" value="Peptidase_M20"/>
</dbReference>
<sequence>MYRELLEEAKTMEADLIAWRRKLHTMPELGLELPDTSTFVREKLEEMGIPYEIKVNGSCVVGILGKGSRCFMLRSDMDGLPFQEESGEEFASRNGRMHACGHDLHATVLLGAARLLKQHESELKGQVKLLFQPGEETFQGARAAVEEGVLDHPKVDSAFAMHVAAQMSPEYVAYGSLPMAGVYGFRITLTGQGGHGSRPEKCIDPINTGVHVYLALQELIARECPAISETALTIGQFCAGSASNVIPETAVLQGTMRSFDEKTMSHLIARLNEIVPSVAGAYRTKAEIEVISDIPIVRCNEELNQEIVEGLKELEPELKAVCAYHVMGSEDFAYISQKIPASYMCIGAGIEDVSKRYVEHNPKVRFHESALVKGAAIYAGTAMRWLDLHGNQ</sequence>
<dbReference type="GO" id="GO:0019877">
    <property type="term" value="P:diaminopimelate biosynthetic process"/>
    <property type="evidence" value="ECO:0007669"/>
    <property type="project" value="UniProtKB-ARBA"/>
</dbReference>
<dbReference type="HOGENOM" id="CLU_023257_0_1_9"/>
<evidence type="ECO:0000256" key="2">
    <source>
        <dbReference type="PIRSR" id="PIRSR005962-1"/>
    </source>
</evidence>
<keyword evidence="1" id="KW-0378">Hydrolase</keyword>
<dbReference type="Gene3D" id="3.30.70.360">
    <property type="match status" value="1"/>
</dbReference>
<dbReference type="RefSeq" id="WP_007037761.1">
    <property type="nucleotide sequence ID" value="NZ_DS480694.1"/>
</dbReference>
<gene>
    <name evidence="4" type="ORF">CLOBOL_05290</name>
</gene>
<dbReference type="InterPro" id="IPR017439">
    <property type="entry name" value="Amidohydrolase"/>
</dbReference>
<comment type="caution">
    <text evidence="4">The sequence shown here is derived from an EMBL/GenBank/DDBJ whole genome shotgun (WGS) entry which is preliminary data.</text>
</comment>
<dbReference type="Pfam" id="PF07687">
    <property type="entry name" value="M20_dimer"/>
    <property type="match status" value="1"/>
</dbReference>
<dbReference type="InterPro" id="IPR011650">
    <property type="entry name" value="Peptidase_M20_dimer"/>
</dbReference>
<feature type="binding site" evidence="2">
    <location>
        <position position="102"/>
    </location>
    <ligand>
        <name>Mn(2+)</name>
        <dbReference type="ChEBI" id="CHEBI:29035"/>
        <label>2</label>
    </ligand>
</feature>
<dbReference type="NCBIfam" id="TIGR01891">
    <property type="entry name" value="amidohydrolases"/>
    <property type="match status" value="1"/>
</dbReference>
<name>A8RZ12_ENTBW</name>
<dbReference type="PANTHER" id="PTHR11014">
    <property type="entry name" value="PEPTIDASE M20 FAMILY MEMBER"/>
    <property type="match status" value="1"/>
</dbReference>
<dbReference type="GO" id="GO:0046872">
    <property type="term" value="F:metal ion binding"/>
    <property type="evidence" value="ECO:0007669"/>
    <property type="project" value="UniProtKB-KW"/>
</dbReference>
<dbReference type="EMBL" id="ABCC02000039">
    <property type="protein sequence ID" value="EDP14747.1"/>
    <property type="molecule type" value="Genomic_DNA"/>
</dbReference>
<evidence type="ECO:0000259" key="3">
    <source>
        <dbReference type="Pfam" id="PF07687"/>
    </source>
</evidence>
<proteinExistence type="predicted"/>
<feature type="binding site" evidence="2">
    <location>
        <position position="360"/>
    </location>
    <ligand>
        <name>Mn(2+)</name>
        <dbReference type="ChEBI" id="CHEBI:29035"/>
        <label>2</label>
    </ligand>
</feature>
<feature type="binding site" evidence="2">
    <location>
        <position position="136"/>
    </location>
    <ligand>
        <name>Mn(2+)</name>
        <dbReference type="ChEBI" id="CHEBI:29035"/>
        <label>2</label>
    </ligand>
</feature>
<dbReference type="SUPFAM" id="SSF53187">
    <property type="entry name" value="Zn-dependent exopeptidases"/>
    <property type="match status" value="1"/>
</dbReference>
<evidence type="ECO:0000313" key="5">
    <source>
        <dbReference type="Proteomes" id="UP000005396"/>
    </source>
</evidence>
<dbReference type="AlphaFoldDB" id="A8RZ12"/>
<reference evidence="4 5" key="2">
    <citation type="submission" date="2007-09" db="EMBL/GenBank/DDBJ databases">
        <title>Draft genome sequence of Clostridium bolteae (ATCC BAA-613).</title>
        <authorList>
            <person name="Sudarsanam P."/>
            <person name="Ley R."/>
            <person name="Guruge J."/>
            <person name="Turnbaugh P.J."/>
            <person name="Mahowald M."/>
            <person name="Liep D."/>
            <person name="Gordon J."/>
        </authorList>
    </citation>
    <scope>NUCLEOTIDE SEQUENCE [LARGE SCALE GENOMIC DNA]</scope>
    <source>
        <strain evidence="5">ATCC BAA-613 / DSM 15670 / CCUG 46953 / JCM 12243 / WAL 16351</strain>
    </source>
</reference>
<dbReference type="Gene3D" id="3.40.630.10">
    <property type="entry name" value="Zn peptidases"/>
    <property type="match status" value="1"/>
</dbReference>
<dbReference type="CDD" id="cd03886">
    <property type="entry name" value="M20_Acy1"/>
    <property type="match status" value="1"/>
</dbReference>
<dbReference type="PIRSF" id="PIRSF005962">
    <property type="entry name" value="Pept_M20D_amidohydro"/>
    <property type="match status" value="1"/>
</dbReference>
<dbReference type="eggNOG" id="COG1473">
    <property type="taxonomic scope" value="Bacteria"/>
</dbReference>